<accession>A0A8C4X0D2</accession>
<dbReference type="PANTHER" id="PTHR22677:SF4">
    <property type="entry name" value="USHER SYNDROME TYPE-1G PROTEIN-LIKE PROTEIN"/>
    <property type="match status" value="1"/>
</dbReference>
<dbReference type="InterPro" id="IPR002110">
    <property type="entry name" value="Ankyrin_rpt"/>
</dbReference>
<evidence type="ECO:0000256" key="1">
    <source>
        <dbReference type="PROSITE-ProRule" id="PRU00023"/>
    </source>
</evidence>
<dbReference type="GeneTree" id="ENSGT00940000157805"/>
<evidence type="ECO:0000313" key="4">
    <source>
        <dbReference type="Proteomes" id="UP000694388"/>
    </source>
</evidence>
<dbReference type="SUPFAM" id="SSF48403">
    <property type="entry name" value="Ankyrin repeat"/>
    <property type="match status" value="1"/>
</dbReference>
<dbReference type="Pfam" id="PF12796">
    <property type="entry name" value="Ank_2"/>
    <property type="match status" value="1"/>
</dbReference>
<feature type="repeat" description="ANK" evidence="1">
    <location>
        <begin position="125"/>
        <end position="157"/>
    </location>
</feature>
<name>A0A8C4X0D2_EPTBU</name>
<keyword evidence="1" id="KW-0040">ANK repeat</keyword>
<dbReference type="PANTHER" id="PTHR22677">
    <property type="entry name" value="ANKYRIN REPEAT DOMAIN-CONTAINING PROTEIN 60"/>
    <property type="match status" value="1"/>
</dbReference>
<reference evidence="3" key="1">
    <citation type="submission" date="2025-08" db="UniProtKB">
        <authorList>
            <consortium name="Ensembl"/>
        </authorList>
    </citation>
    <scope>IDENTIFICATION</scope>
</reference>
<dbReference type="PROSITE" id="PS50088">
    <property type="entry name" value="ANK_REPEAT"/>
    <property type="match status" value="2"/>
</dbReference>
<reference evidence="3" key="2">
    <citation type="submission" date="2025-09" db="UniProtKB">
        <authorList>
            <consortium name="Ensembl"/>
        </authorList>
    </citation>
    <scope>IDENTIFICATION</scope>
</reference>
<evidence type="ECO:0000313" key="3">
    <source>
        <dbReference type="Ensembl" id="ENSEBUP00000023454.1"/>
    </source>
</evidence>
<feature type="repeat" description="ANK" evidence="1">
    <location>
        <begin position="92"/>
        <end position="124"/>
    </location>
</feature>
<organism evidence="3 4">
    <name type="scientific">Eptatretus burgeri</name>
    <name type="common">Inshore hagfish</name>
    <dbReference type="NCBI Taxonomy" id="7764"/>
    <lineage>
        <taxon>Eukaryota</taxon>
        <taxon>Metazoa</taxon>
        <taxon>Chordata</taxon>
        <taxon>Craniata</taxon>
        <taxon>Vertebrata</taxon>
        <taxon>Cyclostomata</taxon>
        <taxon>Myxini</taxon>
        <taxon>Myxiniformes</taxon>
        <taxon>Myxinidae</taxon>
        <taxon>Eptatretinae</taxon>
        <taxon>Eptatretus</taxon>
    </lineage>
</organism>
<evidence type="ECO:0000256" key="2">
    <source>
        <dbReference type="SAM" id="MobiDB-lite"/>
    </source>
</evidence>
<dbReference type="OMA" id="CFFLYIN"/>
<feature type="region of interest" description="Disordered" evidence="2">
    <location>
        <begin position="26"/>
        <end position="66"/>
    </location>
</feature>
<dbReference type="Gene3D" id="1.25.40.20">
    <property type="entry name" value="Ankyrin repeat-containing domain"/>
    <property type="match status" value="2"/>
</dbReference>
<dbReference type="SMART" id="SM00248">
    <property type="entry name" value="ANK"/>
    <property type="match status" value="2"/>
</dbReference>
<dbReference type="Proteomes" id="UP000694388">
    <property type="component" value="Unplaced"/>
</dbReference>
<dbReference type="PROSITE" id="PS50297">
    <property type="entry name" value="ANK_REP_REGION"/>
    <property type="match status" value="2"/>
</dbReference>
<keyword evidence="4" id="KW-1185">Reference proteome</keyword>
<dbReference type="InterPro" id="IPR036770">
    <property type="entry name" value="Ankyrin_rpt-contain_sf"/>
</dbReference>
<sequence>SWPPKPAEDRHLPSFQLQERRFLFESSMSSGEEDATLESGFVQQSAAPGKVRPPPFRRAFRPSPLSASAGDAARVRLLLDEHGAEPGAADSKGRTALHFAACAGDEPTVRLLVERGADANPRDSLGNTPLHLAACSHRPAVVTTLLRAGARPDAADGAGRTPLQLARGKLYRYPPSLHSSHIFLIFRRLC</sequence>
<proteinExistence type="predicted"/>
<protein>
    <submittedName>
        <fullName evidence="3">Ankyrin repeat domain 54</fullName>
    </submittedName>
</protein>
<dbReference type="InterPro" id="IPR039323">
    <property type="entry name" value="ANKRD_45/46/60"/>
</dbReference>
<dbReference type="AlphaFoldDB" id="A0A8C4X0D2"/>
<dbReference type="Ensembl" id="ENSEBUT00000024030.1">
    <property type="protein sequence ID" value="ENSEBUP00000023454.1"/>
    <property type="gene ID" value="ENSEBUG00000014447.1"/>
</dbReference>